<evidence type="ECO:0000256" key="1">
    <source>
        <dbReference type="SAM" id="Phobius"/>
    </source>
</evidence>
<dbReference type="Proteomes" id="UP001055219">
    <property type="component" value="Unassembled WGS sequence"/>
</dbReference>
<sequence>MPFDFQKYDEKCRGLTPEELQREWQHYTRLITGAATSTTVSGLAVPLTAGVSTIGVALAAPAIHNARKKREIIERHLTRHSASHVTRKRDVFSGVAISGTIGVMTLGVASIGADTIAAQGAEHGISAIVENDTAIKVVTHAALDGAGLAVEHAHTNHVRRKEARKAFQAAGVFQAVQDAKAAEAEIRSNAARGHVYIAFHPSYANVRVFSVNGRFLQCLQRGTPSGTCTILSLVTTET</sequence>
<gene>
    <name evidence="2" type="ORF">J7T54_005359</name>
</gene>
<dbReference type="OrthoDB" id="5394233at2759"/>
<reference evidence="2" key="2">
    <citation type="submission" date="2022-07" db="EMBL/GenBank/DDBJ databases">
        <authorList>
            <person name="Goncalves M.F.M."/>
            <person name="Hilario S."/>
            <person name="Van De Peer Y."/>
            <person name="Esteves A.C."/>
            <person name="Alves A."/>
        </authorList>
    </citation>
    <scope>NUCLEOTIDE SEQUENCE</scope>
    <source>
        <strain evidence="2">MUM 19.33</strain>
    </source>
</reference>
<keyword evidence="1" id="KW-1133">Transmembrane helix</keyword>
<keyword evidence="1" id="KW-0812">Transmembrane</keyword>
<evidence type="ECO:0000313" key="2">
    <source>
        <dbReference type="EMBL" id="KAI6778453.1"/>
    </source>
</evidence>
<protein>
    <submittedName>
        <fullName evidence="2">Uncharacterized protein</fullName>
    </submittedName>
</protein>
<organism evidence="2 3">
    <name type="scientific">Emericellopsis cladophorae</name>
    <dbReference type="NCBI Taxonomy" id="2686198"/>
    <lineage>
        <taxon>Eukaryota</taxon>
        <taxon>Fungi</taxon>
        <taxon>Dikarya</taxon>
        <taxon>Ascomycota</taxon>
        <taxon>Pezizomycotina</taxon>
        <taxon>Sordariomycetes</taxon>
        <taxon>Hypocreomycetidae</taxon>
        <taxon>Hypocreales</taxon>
        <taxon>Bionectriaceae</taxon>
        <taxon>Emericellopsis</taxon>
    </lineage>
</organism>
<feature type="transmembrane region" description="Helical" evidence="1">
    <location>
        <begin position="43"/>
        <end position="63"/>
    </location>
</feature>
<dbReference type="RefSeq" id="XP_051359309.1">
    <property type="nucleotide sequence ID" value="XM_051509740.1"/>
</dbReference>
<comment type="caution">
    <text evidence="2">The sequence shown here is derived from an EMBL/GenBank/DDBJ whole genome shotgun (WGS) entry which is preliminary data.</text>
</comment>
<keyword evidence="1" id="KW-0472">Membrane</keyword>
<accession>A0A9P9XV99</accession>
<dbReference type="AlphaFoldDB" id="A0A9P9XV99"/>
<dbReference type="GeneID" id="75831843"/>
<dbReference type="EMBL" id="JAGIXG020000068">
    <property type="protein sequence ID" value="KAI6778453.1"/>
    <property type="molecule type" value="Genomic_DNA"/>
</dbReference>
<reference evidence="2" key="1">
    <citation type="journal article" date="2021" name="J Fungi (Basel)">
        <title>Genomic and Metabolomic Analyses of the Marine Fungus Emericellopsis cladophorae: Insights into Saltwater Adaptability Mechanisms and Its Biosynthetic Potential.</title>
        <authorList>
            <person name="Goncalves M.F.M."/>
            <person name="Hilario S."/>
            <person name="Van de Peer Y."/>
            <person name="Esteves A.C."/>
            <person name="Alves A."/>
        </authorList>
    </citation>
    <scope>NUCLEOTIDE SEQUENCE</scope>
    <source>
        <strain evidence="2">MUM 19.33</strain>
    </source>
</reference>
<keyword evidence="3" id="KW-1185">Reference proteome</keyword>
<evidence type="ECO:0000313" key="3">
    <source>
        <dbReference type="Proteomes" id="UP001055219"/>
    </source>
</evidence>
<proteinExistence type="predicted"/>
<name>A0A9P9XV99_9HYPO</name>